<gene>
    <name evidence="1" type="ORF">ACFO1S_23205</name>
</gene>
<dbReference type="RefSeq" id="WP_204601596.1">
    <property type="nucleotide sequence ID" value="NZ_JBHSED010000058.1"/>
</dbReference>
<dbReference type="EMBL" id="JBHSED010000058">
    <property type="protein sequence ID" value="MFC4306336.1"/>
    <property type="molecule type" value="Genomic_DNA"/>
</dbReference>
<organism evidence="1 2">
    <name type="scientific">Cohnella boryungensis</name>
    <dbReference type="NCBI Taxonomy" id="768479"/>
    <lineage>
        <taxon>Bacteria</taxon>
        <taxon>Bacillati</taxon>
        <taxon>Bacillota</taxon>
        <taxon>Bacilli</taxon>
        <taxon>Bacillales</taxon>
        <taxon>Paenibacillaceae</taxon>
        <taxon>Cohnella</taxon>
    </lineage>
</organism>
<evidence type="ECO:0000313" key="1">
    <source>
        <dbReference type="EMBL" id="MFC4306336.1"/>
    </source>
</evidence>
<sequence length="144" mass="16812">MNVKSVQPFSDYFKAVQQCKDAGATKDQSRLASIRNVLMLGKKLRTDEMDYLQRHDPNLHDQAMRLSMERQSYMDALQHSRSKADANYYNTFKLMQIAGQLKHGGSEELLMRTNAIQEAHREFMRSSRYASLRSDEYASRKLRE</sequence>
<keyword evidence="2" id="KW-1185">Reference proteome</keyword>
<protein>
    <recommendedName>
        <fullName evidence="3">Flagellar FliJ protein</fullName>
    </recommendedName>
</protein>
<evidence type="ECO:0000313" key="2">
    <source>
        <dbReference type="Proteomes" id="UP001595755"/>
    </source>
</evidence>
<accession>A0ABV8SG93</accession>
<evidence type="ECO:0008006" key="3">
    <source>
        <dbReference type="Google" id="ProtNLM"/>
    </source>
</evidence>
<name>A0ABV8SG93_9BACL</name>
<reference evidence="2" key="1">
    <citation type="journal article" date="2019" name="Int. J. Syst. Evol. Microbiol.">
        <title>The Global Catalogue of Microorganisms (GCM) 10K type strain sequencing project: providing services to taxonomists for standard genome sequencing and annotation.</title>
        <authorList>
            <consortium name="The Broad Institute Genomics Platform"/>
            <consortium name="The Broad Institute Genome Sequencing Center for Infectious Disease"/>
            <person name="Wu L."/>
            <person name="Ma J."/>
        </authorList>
    </citation>
    <scope>NUCLEOTIDE SEQUENCE [LARGE SCALE GENOMIC DNA]</scope>
    <source>
        <strain evidence="2">CGMCC 4.1641</strain>
    </source>
</reference>
<proteinExistence type="predicted"/>
<comment type="caution">
    <text evidence="1">The sequence shown here is derived from an EMBL/GenBank/DDBJ whole genome shotgun (WGS) entry which is preliminary data.</text>
</comment>
<dbReference type="Proteomes" id="UP001595755">
    <property type="component" value="Unassembled WGS sequence"/>
</dbReference>